<proteinExistence type="predicted"/>
<keyword evidence="1" id="KW-0472">Membrane</keyword>
<evidence type="ECO:0000313" key="4">
    <source>
        <dbReference type="Proteomes" id="UP000734854"/>
    </source>
</evidence>
<dbReference type="GO" id="GO:0051707">
    <property type="term" value="P:response to other organism"/>
    <property type="evidence" value="ECO:0007669"/>
    <property type="project" value="UniProtKB-ARBA"/>
</dbReference>
<reference evidence="3 4" key="1">
    <citation type="submission" date="2020-08" db="EMBL/GenBank/DDBJ databases">
        <title>Plant Genome Project.</title>
        <authorList>
            <person name="Zhang R.-G."/>
        </authorList>
    </citation>
    <scope>NUCLEOTIDE SEQUENCE [LARGE SCALE GENOMIC DNA]</scope>
    <source>
        <tissue evidence="3">Rhizome</tissue>
    </source>
</reference>
<dbReference type="SMART" id="SM00108">
    <property type="entry name" value="B_lectin"/>
    <property type="match status" value="1"/>
</dbReference>
<keyword evidence="1" id="KW-1133">Transmembrane helix</keyword>
<evidence type="ECO:0000313" key="3">
    <source>
        <dbReference type="EMBL" id="KAG6470469.1"/>
    </source>
</evidence>
<dbReference type="InterPro" id="IPR036426">
    <property type="entry name" value="Bulb-type_lectin_dom_sf"/>
</dbReference>
<dbReference type="PANTHER" id="PTHR32444">
    <property type="entry name" value="BULB-TYPE LECTIN DOMAIN-CONTAINING PROTEIN"/>
    <property type="match status" value="1"/>
</dbReference>
<dbReference type="CDD" id="cd00028">
    <property type="entry name" value="B_lectin"/>
    <property type="match status" value="1"/>
</dbReference>
<dbReference type="PANTHER" id="PTHR32444:SF247">
    <property type="entry name" value="OS01G0958200 PROTEIN"/>
    <property type="match status" value="1"/>
</dbReference>
<dbReference type="EMBL" id="JACMSC010000021">
    <property type="protein sequence ID" value="KAG6470469.1"/>
    <property type="molecule type" value="Genomic_DNA"/>
</dbReference>
<organism evidence="3 4">
    <name type="scientific">Zingiber officinale</name>
    <name type="common">Ginger</name>
    <name type="synonym">Amomum zingiber</name>
    <dbReference type="NCBI Taxonomy" id="94328"/>
    <lineage>
        <taxon>Eukaryota</taxon>
        <taxon>Viridiplantae</taxon>
        <taxon>Streptophyta</taxon>
        <taxon>Embryophyta</taxon>
        <taxon>Tracheophyta</taxon>
        <taxon>Spermatophyta</taxon>
        <taxon>Magnoliopsida</taxon>
        <taxon>Liliopsida</taxon>
        <taxon>Zingiberales</taxon>
        <taxon>Zingiberaceae</taxon>
        <taxon>Zingiber</taxon>
    </lineage>
</organism>
<dbReference type="InterPro" id="IPR001480">
    <property type="entry name" value="Bulb-type_lectin_dom"/>
</dbReference>
<dbReference type="Gene3D" id="2.90.10.10">
    <property type="entry name" value="Bulb-type lectin domain"/>
    <property type="match status" value="1"/>
</dbReference>
<accession>A0A8J5C8F0</accession>
<dbReference type="Proteomes" id="UP000734854">
    <property type="component" value="Unassembled WGS sequence"/>
</dbReference>
<feature type="domain" description="Bulb-type lectin" evidence="2">
    <location>
        <begin position="108"/>
        <end position="227"/>
    </location>
</feature>
<feature type="transmembrane region" description="Helical" evidence="1">
    <location>
        <begin position="89"/>
        <end position="109"/>
    </location>
</feature>
<evidence type="ECO:0000259" key="2">
    <source>
        <dbReference type="PROSITE" id="PS50927"/>
    </source>
</evidence>
<gene>
    <name evidence="3" type="ORF">ZIOFF_071542</name>
</gene>
<evidence type="ECO:0000256" key="1">
    <source>
        <dbReference type="SAM" id="Phobius"/>
    </source>
</evidence>
<dbReference type="SUPFAM" id="SSF51110">
    <property type="entry name" value="alpha-D-mannose-specific plant lectins"/>
    <property type="match status" value="1"/>
</dbReference>
<dbReference type="AlphaFoldDB" id="A0A8J5C8F0"/>
<sequence>MNHLNYALRGPYQSLPAEYWQNMSHPYFTPSVVHGYGTLHTTGMSFTPSMSNEPATLTFVPETQLSDRESPIEVVNLEKAVSNAEESDVSFLFFYLFLVSSWISVLLQLTPSPLTVLSRGTKPSPPPEATSCWASSSRAAPIGIWYGKVPKLTSVWIANRETPVADPSTSVLKISDDGNLVVLDASGSLVWSTTVNTTSNSTVAVLVDSDNLQLRDASNSSMVVWQSIDYPTNTWFPRLRLGLNKITGVTQRLTAWKNNEDPAAGIFNLELDPNGTTQYFILWNSTINYWSSGTWNGERSLALLRR</sequence>
<protein>
    <recommendedName>
        <fullName evidence="2">Bulb-type lectin domain-containing protein</fullName>
    </recommendedName>
</protein>
<comment type="caution">
    <text evidence="3">The sequence shown here is derived from an EMBL/GenBank/DDBJ whole genome shotgun (WGS) entry which is preliminary data.</text>
</comment>
<name>A0A8J5C8F0_ZINOF</name>
<dbReference type="Pfam" id="PF01453">
    <property type="entry name" value="B_lectin"/>
    <property type="match status" value="1"/>
</dbReference>
<dbReference type="PROSITE" id="PS50927">
    <property type="entry name" value="BULB_LECTIN"/>
    <property type="match status" value="1"/>
</dbReference>
<keyword evidence="4" id="KW-1185">Reference proteome</keyword>
<keyword evidence="1" id="KW-0812">Transmembrane</keyword>